<feature type="transmembrane region" description="Helical" evidence="6">
    <location>
        <begin position="157"/>
        <end position="176"/>
    </location>
</feature>
<reference evidence="8" key="1">
    <citation type="submission" date="2020-05" db="EMBL/GenBank/DDBJ databases">
        <authorList>
            <person name="Chiriac C."/>
            <person name="Salcher M."/>
            <person name="Ghai R."/>
            <person name="Kavagutti S V."/>
        </authorList>
    </citation>
    <scope>NUCLEOTIDE SEQUENCE</scope>
</reference>
<dbReference type="EMBL" id="CAEZXP010000005">
    <property type="protein sequence ID" value="CAB4702558.1"/>
    <property type="molecule type" value="Genomic_DNA"/>
</dbReference>
<evidence type="ECO:0000256" key="2">
    <source>
        <dbReference type="ARBA" id="ARBA00022475"/>
    </source>
</evidence>
<feature type="domain" description="Phosphatidylglycerol lysyltransferase C-terminal" evidence="7">
    <location>
        <begin position="225"/>
        <end position="512"/>
    </location>
</feature>
<comment type="subcellular location">
    <subcellularLocation>
        <location evidence="1">Cell membrane</location>
        <topology evidence="1">Multi-pass membrane protein</topology>
    </subcellularLocation>
</comment>
<sequence length="548" mass="60042">MSFGASSCANSDPHPSRARGLLGAIYPVGMRGLTSPRLLAIAAALLGATSIVSAVTPEFADRLHAVSSVFGRDAPTVARTLVVAFGLALLLLSRGLARRKRRAWQLAFALVVATAAAHLVKGLDVEESLISVGFLAALWAGRREFVAPGDPESVRPLTQVLLALVVVMPIAVLHLVGEVAYSDIVDDGILILISALGLRAIAIWLRPTAEKVRNIPAERHRAEELVREFGRDSLAYFSLRRDKSLFFSASGMSFLAYGVVGGTAIVTGEPVGVASERPELLAEFQRVAHSKAWRVAIAGVSSEWLRDVTDLGFRSLYLGDEALVHPAKFSLDGRPIRKVRQSVTRLAKAGYTVEILCPADIQPALRNDLREVSAEWRGNWPERGFTMAMDALFEYDDAFVVVGRGPDGKVGGFLQLVPSPAASGYSLSQMRRRRDTPNGLMEYLIVETIAWAKNRDVAELSLNFSVAAEYLRADGGLLRTLLLAGDRLFQLERLHSFNRKFFPEWRRRYLCFERWTDLPAVAISYLQAESLLTPPSPWAGRTPDVSDR</sequence>
<dbReference type="AlphaFoldDB" id="A0A6J6Q1C4"/>
<organism evidence="8">
    <name type="scientific">freshwater metagenome</name>
    <dbReference type="NCBI Taxonomy" id="449393"/>
    <lineage>
        <taxon>unclassified sequences</taxon>
        <taxon>metagenomes</taxon>
        <taxon>ecological metagenomes</taxon>
    </lineage>
</organism>
<evidence type="ECO:0000256" key="1">
    <source>
        <dbReference type="ARBA" id="ARBA00004651"/>
    </source>
</evidence>
<feature type="transmembrane region" description="Helical" evidence="6">
    <location>
        <begin position="245"/>
        <end position="266"/>
    </location>
</feature>
<dbReference type="Pfam" id="PF09924">
    <property type="entry name" value="LPG_synthase_C"/>
    <property type="match status" value="1"/>
</dbReference>
<evidence type="ECO:0000259" key="7">
    <source>
        <dbReference type="Pfam" id="PF09924"/>
    </source>
</evidence>
<proteinExistence type="predicted"/>
<dbReference type="PANTHER" id="PTHR34697">
    <property type="entry name" value="PHOSPHATIDYLGLYCEROL LYSYLTRANSFERASE"/>
    <property type="match status" value="1"/>
</dbReference>
<evidence type="ECO:0000256" key="6">
    <source>
        <dbReference type="SAM" id="Phobius"/>
    </source>
</evidence>
<gene>
    <name evidence="8" type="ORF">UFOPK2399_01453</name>
</gene>
<keyword evidence="4 6" id="KW-1133">Transmembrane helix</keyword>
<dbReference type="InterPro" id="IPR024320">
    <property type="entry name" value="LPG_synthase_C"/>
</dbReference>
<evidence type="ECO:0000313" key="8">
    <source>
        <dbReference type="EMBL" id="CAB4702558.1"/>
    </source>
</evidence>
<dbReference type="GO" id="GO:0005886">
    <property type="term" value="C:plasma membrane"/>
    <property type="evidence" value="ECO:0007669"/>
    <property type="project" value="UniProtKB-SubCell"/>
</dbReference>
<keyword evidence="2" id="KW-1003">Cell membrane</keyword>
<accession>A0A6J6Q1C4</accession>
<dbReference type="GO" id="GO:0016755">
    <property type="term" value="F:aminoacyltransferase activity"/>
    <property type="evidence" value="ECO:0007669"/>
    <property type="project" value="TreeGrafter"/>
</dbReference>
<evidence type="ECO:0000256" key="3">
    <source>
        <dbReference type="ARBA" id="ARBA00022692"/>
    </source>
</evidence>
<feature type="transmembrane region" description="Helical" evidence="6">
    <location>
        <begin position="76"/>
        <end position="92"/>
    </location>
</feature>
<dbReference type="InterPro" id="IPR051211">
    <property type="entry name" value="PG_lysyltransferase"/>
</dbReference>
<feature type="transmembrane region" description="Helical" evidence="6">
    <location>
        <begin position="188"/>
        <end position="205"/>
    </location>
</feature>
<evidence type="ECO:0000256" key="4">
    <source>
        <dbReference type="ARBA" id="ARBA00022989"/>
    </source>
</evidence>
<feature type="transmembrane region" description="Helical" evidence="6">
    <location>
        <begin position="38"/>
        <end position="56"/>
    </location>
</feature>
<name>A0A6J6Q1C4_9ZZZZ</name>
<dbReference type="GO" id="GO:0055091">
    <property type="term" value="P:phospholipid homeostasis"/>
    <property type="evidence" value="ECO:0007669"/>
    <property type="project" value="TreeGrafter"/>
</dbReference>
<dbReference type="PANTHER" id="PTHR34697:SF2">
    <property type="entry name" value="PHOSPHATIDYLGLYCEROL LYSYLTRANSFERASE"/>
    <property type="match status" value="1"/>
</dbReference>
<evidence type="ECO:0000256" key="5">
    <source>
        <dbReference type="ARBA" id="ARBA00023136"/>
    </source>
</evidence>
<protein>
    <submittedName>
        <fullName evidence="8">Unannotated protein</fullName>
    </submittedName>
</protein>
<keyword evidence="3 6" id="KW-0812">Transmembrane</keyword>
<keyword evidence="5 6" id="KW-0472">Membrane</keyword>